<dbReference type="EMBL" id="CAJJDN010000070">
    <property type="protein sequence ID" value="CAD8098724.1"/>
    <property type="molecule type" value="Genomic_DNA"/>
</dbReference>
<keyword evidence="3" id="KW-0539">Nucleus</keyword>
<evidence type="ECO:0000313" key="8">
    <source>
        <dbReference type="Proteomes" id="UP000692954"/>
    </source>
</evidence>
<name>A0A8S1P7B4_9CILI</name>
<comment type="caution">
    <text evidence="7">The sequence shown here is derived from an EMBL/GenBank/DDBJ whole genome shotgun (WGS) entry which is preliminary data.</text>
</comment>
<comment type="similarity">
    <text evidence="2">Belongs to the lin-54 family.</text>
</comment>
<dbReference type="InterPro" id="IPR033467">
    <property type="entry name" value="Tesmin/TSO1-like_CXC"/>
</dbReference>
<dbReference type="InterPro" id="IPR028307">
    <property type="entry name" value="Lin-54_fam"/>
</dbReference>
<dbReference type="AlphaFoldDB" id="A0A8S1P7B4"/>
<dbReference type="InterPro" id="IPR005172">
    <property type="entry name" value="CRC"/>
</dbReference>
<keyword evidence="5" id="KW-0472">Membrane</keyword>
<keyword evidence="8" id="KW-1185">Reference proteome</keyword>
<dbReference type="Proteomes" id="UP000692954">
    <property type="component" value="Unassembled WGS sequence"/>
</dbReference>
<evidence type="ECO:0000259" key="6">
    <source>
        <dbReference type="PROSITE" id="PS51634"/>
    </source>
</evidence>
<evidence type="ECO:0000256" key="2">
    <source>
        <dbReference type="ARBA" id="ARBA00007267"/>
    </source>
</evidence>
<gene>
    <name evidence="7" type="ORF">PSON_ATCC_30995.1.T0700263</name>
</gene>
<dbReference type="PROSITE" id="PS51634">
    <property type="entry name" value="CRC"/>
    <property type="match status" value="1"/>
</dbReference>
<sequence>MQMIKMIFQMKTQNHVLIKNYIILIKNGLIMQIMYLLISHPRNFLMLLFHKCLLQIQKKVHSSLISKGYEDGQDKQGKKNPFRKFSANDPQQDGNEEDQKQNYPYYPPFYQPYPMKYPPPHPSQIFMHQYPHPIPFWYRPPVYFPQYDGQHYQNTLSKELQSKVSQLVQYQKVSPFACNCKKSKCLKLYCECFANNWVCSQNCNCCECKNRIDNPNERSKAIEEALLRNPDAFAAILTNNGQQPQIIQEEKSQKESQKDITTRKGCNCKKSECKKKYCECYSINQKCTDLCKCENCLNKAQTQEDSIDQLQKQEIYKKESSNQFQIAQDIKNDLKDKDSVNKKSKSIKKKNNKVNDPNQEQFSESEKPIVKVKLTITDKQKRRKQ</sequence>
<reference evidence="7" key="1">
    <citation type="submission" date="2021-01" db="EMBL/GenBank/DDBJ databases">
        <authorList>
            <consortium name="Genoscope - CEA"/>
            <person name="William W."/>
        </authorList>
    </citation>
    <scope>NUCLEOTIDE SEQUENCE</scope>
</reference>
<dbReference type="OrthoDB" id="6283463at2759"/>
<feature type="domain" description="CRC" evidence="6">
    <location>
        <begin position="174"/>
        <end position="301"/>
    </location>
</feature>
<dbReference type="Pfam" id="PF03638">
    <property type="entry name" value="TCR"/>
    <property type="match status" value="2"/>
</dbReference>
<feature type="compositionally biased region" description="Basic residues" evidence="4">
    <location>
        <begin position="342"/>
        <end position="352"/>
    </location>
</feature>
<evidence type="ECO:0000256" key="3">
    <source>
        <dbReference type="ARBA" id="ARBA00023242"/>
    </source>
</evidence>
<protein>
    <recommendedName>
        <fullName evidence="6">CRC domain-containing protein</fullName>
    </recommendedName>
</protein>
<dbReference type="PANTHER" id="PTHR12446">
    <property type="entry name" value="TESMIN/TSO1-RELATED"/>
    <property type="match status" value="1"/>
</dbReference>
<evidence type="ECO:0000256" key="1">
    <source>
        <dbReference type="ARBA" id="ARBA00004123"/>
    </source>
</evidence>
<dbReference type="GO" id="GO:0005634">
    <property type="term" value="C:nucleus"/>
    <property type="evidence" value="ECO:0007669"/>
    <property type="project" value="UniProtKB-SubCell"/>
</dbReference>
<feature type="region of interest" description="Disordered" evidence="4">
    <location>
        <begin position="332"/>
        <end position="366"/>
    </location>
</feature>
<evidence type="ECO:0000256" key="5">
    <source>
        <dbReference type="SAM" id="Phobius"/>
    </source>
</evidence>
<comment type="subcellular location">
    <subcellularLocation>
        <location evidence="1">Nucleus</location>
    </subcellularLocation>
</comment>
<accession>A0A8S1P7B4</accession>
<evidence type="ECO:0000256" key="4">
    <source>
        <dbReference type="SAM" id="MobiDB-lite"/>
    </source>
</evidence>
<evidence type="ECO:0000313" key="7">
    <source>
        <dbReference type="EMBL" id="CAD8098724.1"/>
    </source>
</evidence>
<proteinExistence type="inferred from homology"/>
<keyword evidence="5" id="KW-1133">Transmembrane helix</keyword>
<dbReference type="GO" id="GO:0006355">
    <property type="term" value="P:regulation of DNA-templated transcription"/>
    <property type="evidence" value="ECO:0007669"/>
    <property type="project" value="TreeGrafter"/>
</dbReference>
<dbReference type="PANTHER" id="PTHR12446:SF34">
    <property type="entry name" value="PROTEIN LIN-54 HOMOLOG"/>
    <property type="match status" value="1"/>
</dbReference>
<keyword evidence="5" id="KW-0812">Transmembrane</keyword>
<feature type="transmembrane region" description="Helical" evidence="5">
    <location>
        <begin position="21"/>
        <end position="38"/>
    </location>
</feature>
<feature type="region of interest" description="Disordered" evidence="4">
    <location>
        <begin position="69"/>
        <end position="103"/>
    </location>
</feature>
<feature type="compositionally biased region" description="Basic and acidic residues" evidence="4">
    <location>
        <begin position="332"/>
        <end position="341"/>
    </location>
</feature>
<dbReference type="SMART" id="SM01114">
    <property type="entry name" value="CXC"/>
    <property type="match status" value="2"/>
</dbReference>
<organism evidence="7 8">
    <name type="scientific">Paramecium sonneborni</name>
    <dbReference type="NCBI Taxonomy" id="65129"/>
    <lineage>
        <taxon>Eukaryota</taxon>
        <taxon>Sar</taxon>
        <taxon>Alveolata</taxon>
        <taxon>Ciliophora</taxon>
        <taxon>Intramacronucleata</taxon>
        <taxon>Oligohymenophorea</taxon>
        <taxon>Peniculida</taxon>
        <taxon>Parameciidae</taxon>
        <taxon>Paramecium</taxon>
    </lineage>
</organism>